<dbReference type="PANTHER" id="PTHR45569:SF1">
    <property type="entry name" value="SENSOR PROTEIN KDPD"/>
    <property type="match status" value="1"/>
</dbReference>
<feature type="domain" description="Signal transduction histidine kinase osmosensitive K+ channel sensor N-terminal" evidence="5">
    <location>
        <begin position="13"/>
        <end position="218"/>
    </location>
</feature>
<evidence type="ECO:0000313" key="6">
    <source>
        <dbReference type="EMBL" id="EFV42712.1"/>
    </source>
</evidence>
<dbReference type="SUPFAM" id="SSF52402">
    <property type="entry name" value="Adenine nucleotide alpha hydrolases-like"/>
    <property type="match status" value="1"/>
</dbReference>
<evidence type="ECO:0000256" key="3">
    <source>
        <dbReference type="ARBA" id="ARBA00023012"/>
    </source>
</evidence>
<dbReference type="GO" id="GO:0005886">
    <property type="term" value="C:plasma membrane"/>
    <property type="evidence" value="ECO:0007669"/>
    <property type="project" value="TreeGrafter"/>
</dbReference>
<organism evidence="6 7">
    <name type="scientific">Bilophila wadsworthia (strain 3_1_6)</name>
    <dbReference type="NCBI Taxonomy" id="563192"/>
    <lineage>
        <taxon>Bacteria</taxon>
        <taxon>Pseudomonadati</taxon>
        <taxon>Thermodesulfobacteriota</taxon>
        <taxon>Desulfovibrionia</taxon>
        <taxon>Desulfovibrionales</taxon>
        <taxon>Desulfovibrionaceae</taxon>
        <taxon>Bilophila</taxon>
    </lineage>
</organism>
<name>E5YBA5_BILW3</name>
<dbReference type="Gene3D" id="3.40.50.620">
    <property type="entry name" value="HUPs"/>
    <property type="match status" value="1"/>
</dbReference>
<dbReference type="GO" id="GO:0000155">
    <property type="term" value="F:phosphorelay sensor kinase activity"/>
    <property type="evidence" value="ECO:0007669"/>
    <property type="project" value="InterPro"/>
</dbReference>
<dbReference type="Proteomes" id="UP000006034">
    <property type="component" value="Unassembled WGS sequence"/>
</dbReference>
<feature type="domain" description="UspA" evidence="4">
    <location>
        <begin position="251"/>
        <end position="351"/>
    </location>
</feature>
<keyword evidence="7" id="KW-1185">Reference proteome</keyword>
<proteinExistence type="predicted"/>
<evidence type="ECO:0000259" key="5">
    <source>
        <dbReference type="Pfam" id="PF02702"/>
    </source>
</evidence>
<accession>E5YBA5</accession>
<comment type="caution">
    <text evidence="6">The sequence shown here is derived from an EMBL/GenBank/DDBJ whole genome shotgun (WGS) entry which is preliminary data.</text>
</comment>
<keyword evidence="2 6" id="KW-0418">Kinase</keyword>
<reference evidence="6 7" key="2">
    <citation type="submission" date="2013-04" db="EMBL/GenBank/DDBJ databases">
        <title>The Genome Sequence of Bilophila wadsworthia 3_1_6.</title>
        <authorList>
            <consortium name="The Broad Institute Genomics Platform"/>
            <person name="Earl A."/>
            <person name="Ward D."/>
            <person name="Feldgarden M."/>
            <person name="Gevers D."/>
            <person name="Sibley C."/>
            <person name="Strauss J."/>
            <person name="Allen-Vercoe E."/>
            <person name="Walker B."/>
            <person name="Young S."/>
            <person name="Zeng Q."/>
            <person name="Gargeya S."/>
            <person name="Fitzgerald M."/>
            <person name="Haas B."/>
            <person name="Abouelleil A."/>
            <person name="Allen A.W."/>
            <person name="Alvarado L."/>
            <person name="Arachchi H.M."/>
            <person name="Berlin A.M."/>
            <person name="Chapman S.B."/>
            <person name="Gainer-Dewar J."/>
            <person name="Goldberg J."/>
            <person name="Griggs A."/>
            <person name="Gujja S."/>
            <person name="Hansen M."/>
            <person name="Howarth C."/>
            <person name="Imamovic A."/>
            <person name="Ireland A."/>
            <person name="Larimer J."/>
            <person name="McCowan C."/>
            <person name="Murphy C."/>
            <person name="Pearson M."/>
            <person name="Poon T.W."/>
            <person name="Priest M."/>
            <person name="Roberts A."/>
            <person name="Saif S."/>
            <person name="Shea T."/>
            <person name="Sisk P."/>
            <person name="Sykes S."/>
            <person name="Wortman J."/>
            <person name="Nusbaum C."/>
            <person name="Birren B."/>
        </authorList>
    </citation>
    <scope>NUCLEOTIDE SEQUENCE [LARGE SCALE GENOMIC DNA]</scope>
    <source>
        <strain evidence="6 7">3_1_6</strain>
    </source>
</reference>
<dbReference type="OrthoDB" id="9806130at2"/>
<dbReference type="RefSeq" id="WP_005030358.1">
    <property type="nucleotide sequence ID" value="NZ_KE150238.1"/>
</dbReference>
<dbReference type="InterPro" id="IPR003852">
    <property type="entry name" value="Sig_transdc_His_kinase_KdpD_N"/>
</dbReference>
<dbReference type="SUPFAM" id="SSF52540">
    <property type="entry name" value="P-loop containing nucleoside triphosphate hydrolases"/>
    <property type="match status" value="1"/>
</dbReference>
<dbReference type="InterPro" id="IPR027417">
    <property type="entry name" value="P-loop_NTPase"/>
</dbReference>
<dbReference type="Pfam" id="PF02702">
    <property type="entry name" value="KdpD"/>
    <property type="match status" value="1"/>
</dbReference>
<dbReference type="GO" id="GO:0005737">
    <property type="term" value="C:cytoplasm"/>
    <property type="evidence" value="ECO:0007669"/>
    <property type="project" value="UniProtKB-ARBA"/>
</dbReference>
<dbReference type="HOGENOM" id="CLU_000445_113_4_7"/>
<dbReference type="EMBL" id="ADCP02000001">
    <property type="protein sequence ID" value="EFV42712.1"/>
    <property type="molecule type" value="Genomic_DNA"/>
</dbReference>
<evidence type="ECO:0000256" key="2">
    <source>
        <dbReference type="ARBA" id="ARBA00022777"/>
    </source>
</evidence>
<reference evidence="6 7" key="1">
    <citation type="submission" date="2010-10" db="EMBL/GenBank/DDBJ databases">
        <authorList>
            <consortium name="The Broad Institute Genome Sequencing Platform"/>
            <person name="Ward D."/>
            <person name="Earl A."/>
            <person name="Feldgarden M."/>
            <person name="Young S.K."/>
            <person name="Gargeya S."/>
            <person name="Zeng Q."/>
            <person name="Alvarado L."/>
            <person name="Berlin A."/>
            <person name="Bochicchio J."/>
            <person name="Chapman S.B."/>
            <person name="Chen Z."/>
            <person name="Freedman E."/>
            <person name="Gellesch M."/>
            <person name="Goldberg J."/>
            <person name="Griggs A."/>
            <person name="Gujja S."/>
            <person name="Heilman E."/>
            <person name="Heiman D."/>
            <person name="Howarth C."/>
            <person name="Mehta T."/>
            <person name="Neiman D."/>
            <person name="Pearson M."/>
            <person name="Roberts A."/>
            <person name="Saif S."/>
            <person name="Shea T."/>
            <person name="Shenoy N."/>
            <person name="Sisk P."/>
            <person name="Stolte C."/>
            <person name="Sykes S."/>
            <person name="White J."/>
            <person name="Yandava C."/>
            <person name="Allen-Vercoe E."/>
            <person name="Sibley C."/>
            <person name="Ambrose C.E."/>
            <person name="Strauss J."/>
            <person name="Daigneault M."/>
            <person name="Haas B."/>
            <person name="Nusbaum C."/>
            <person name="Birren B."/>
        </authorList>
    </citation>
    <scope>NUCLEOTIDE SEQUENCE [LARGE SCALE GENOMIC DNA]</scope>
    <source>
        <strain evidence="6 7">3_1_6</strain>
    </source>
</reference>
<dbReference type="AlphaFoldDB" id="E5YBA5"/>
<protein>
    <submittedName>
        <fullName evidence="6">Two-component system, OmpR family, sensor histidine kinase KdpD</fullName>
    </submittedName>
</protein>
<keyword evidence="1" id="KW-0808">Transferase</keyword>
<dbReference type="Pfam" id="PF00582">
    <property type="entry name" value="Usp"/>
    <property type="match status" value="1"/>
</dbReference>
<sequence length="375" mass="42126">MDGFAELIERKRQGSLKVYLGYAAGVGKTYAMLQEGLRLKQQHVDVVIGYLEPHDRPETMALAEHLETVPPREWRVGDAVFHEMDVEAILARKPQVVLVDELAHTNADGSKNDKRYSDVLEVLAQGINVISTINVQHLESVAARVEEATGIAVRERIPDTVLRRADQVVNVDVTKEELRERLRQGKIYAPQQAERALSSFFTYENLSFLRELCLREASGDQVRKIEAQELLKPALAGYAVEAVMVALSSWPTDAESLIRRGVRMANQLGSPCYVVYVRRPQESPTRIDAGIQRQLQHNLQLATRLGAEVVQLEGVDIAETLVNFASERNVRHAIFGKSRLSPLRERLRGSFLLDFLYEAVGVDVHVANVTPKYIK</sequence>
<dbReference type="FunFam" id="3.40.50.300:FF:000483">
    <property type="entry name" value="Sensor histidine kinase KdpD"/>
    <property type="match status" value="1"/>
</dbReference>
<dbReference type="InterPro" id="IPR006016">
    <property type="entry name" value="UspA"/>
</dbReference>
<evidence type="ECO:0000313" key="7">
    <source>
        <dbReference type="Proteomes" id="UP000006034"/>
    </source>
</evidence>
<evidence type="ECO:0000259" key="4">
    <source>
        <dbReference type="Pfam" id="PF00582"/>
    </source>
</evidence>
<keyword evidence="3" id="KW-0902">Two-component regulatory system</keyword>
<dbReference type="STRING" id="563192.HMPREF0179_03478"/>
<dbReference type="InterPro" id="IPR052023">
    <property type="entry name" value="Histidine_kinase_KdpD"/>
</dbReference>
<dbReference type="eggNOG" id="COG2205">
    <property type="taxonomic scope" value="Bacteria"/>
</dbReference>
<evidence type="ECO:0000256" key="1">
    <source>
        <dbReference type="ARBA" id="ARBA00022679"/>
    </source>
</evidence>
<gene>
    <name evidence="6" type="ORF">HMPREF0179_03478</name>
</gene>
<dbReference type="GeneID" id="78084969"/>
<dbReference type="PANTHER" id="PTHR45569">
    <property type="entry name" value="SENSOR PROTEIN KDPD"/>
    <property type="match status" value="1"/>
</dbReference>
<dbReference type="InterPro" id="IPR014729">
    <property type="entry name" value="Rossmann-like_a/b/a_fold"/>
</dbReference>
<dbReference type="Gene3D" id="3.40.50.300">
    <property type="entry name" value="P-loop containing nucleotide triphosphate hydrolases"/>
    <property type="match status" value="1"/>
</dbReference>